<feature type="compositionally biased region" description="Basic and acidic residues" evidence="1">
    <location>
        <begin position="181"/>
        <end position="206"/>
    </location>
</feature>
<sequence>MKVGIATTLSIAGVLAAGASAFAVNTSVLGSSSPVASSIVGAANSQGADNIVLASNSGAVSEQSGPTPISSSAVSNSVTTYQVGSSGSVVIDTTSGAIVVTNVMPAAGWTSEPARTEPNGDVKVHFLSSDSRVEFVARLINGKVEISATTDTRPAVNTPPNGSGVAPAPAANPTKPSASYSEKDDDHKEDGDDREDHEHERDGDDD</sequence>
<dbReference type="AlphaFoldDB" id="A0A6J6FVY9"/>
<proteinExistence type="predicted"/>
<reference evidence="2" key="1">
    <citation type="submission" date="2020-05" db="EMBL/GenBank/DDBJ databases">
        <authorList>
            <person name="Chiriac C."/>
            <person name="Salcher M."/>
            <person name="Ghai R."/>
            <person name="Kavagutti S V."/>
        </authorList>
    </citation>
    <scope>NUCLEOTIDE SEQUENCE</scope>
</reference>
<evidence type="ECO:0000313" key="2">
    <source>
        <dbReference type="EMBL" id="CAB4591839.1"/>
    </source>
</evidence>
<gene>
    <name evidence="2" type="ORF">UFOPK1808_00202</name>
    <name evidence="3" type="ORF">UFOPK1889_00433</name>
</gene>
<accession>A0A6J6FVY9</accession>
<dbReference type="EMBL" id="CAEZUL010000011">
    <property type="protein sequence ID" value="CAB4591839.1"/>
    <property type="molecule type" value="Genomic_DNA"/>
</dbReference>
<evidence type="ECO:0000256" key="1">
    <source>
        <dbReference type="SAM" id="MobiDB-lite"/>
    </source>
</evidence>
<protein>
    <submittedName>
        <fullName evidence="2">Unannotated protein</fullName>
    </submittedName>
</protein>
<name>A0A6J6FVY9_9ZZZZ</name>
<feature type="region of interest" description="Disordered" evidence="1">
    <location>
        <begin position="150"/>
        <end position="206"/>
    </location>
</feature>
<organism evidence="2">
    <name type="scientific">freshwater metagenome</name>
    <dbReference type="NCBI Taxonomy" id="449393"/>
    <lineage>
        <taxon>unclassified sequences</taxon>
        <taxon>metagenomes</taxon>
        <taxon>ecological metagenomes</taxon>
    </lineage>
</organism>
<dbReference type="EMBL" id="CAEZUZ010000049">
    <property type="protein sequence ID" value="CAB4613453.1"/>
    <property type="molecule type" value="Genomic_DNA"/>
</dbReference>
<evidence type="ECO:0000313" key="3">
    <source>
        <dbReference type="EMBL" id="CAB4613453.1"/>
    </source>
</evidence>